<dbReference type="SUPFAM" id="SSF54001">
    <property type="entry name" value="Cysteine proteinases"/>
    <property type="match status" value="1"/>
</dbReference>
<evidence type="ECO:0000256" key="1">
    <source>
        <dbReference type="ARBA" id="ARBA00007074"/>
    </source>
</evidence>
<accession>X1CH07</accession>
<evidence type="ECO:0000256" key="3">
    <source>
        <dbReference type="ARBA" id="ARBA00022801"/>
    </source>
</evidence>
<organism evidence="6">
    <name type="scientific">marine sediment metagenome</name>
    <dbReference type="NCBI Taxonomy" id="412755"/>
    <lineage>
        <taxon>unclassified sequences</taxon>
        <taxon>metagenomes</taxon>
        <taxon>ecological metagenomes</taxon>
    </lineage>
</organism>
<comment type="caution">
    <text evidence="6">The sequence shown here is derived from an EMBL/GenBank/DDBJ whole genome shotgun (WGS) entry which is preliminary data.</text>
</comment>
<keyword evidence="2" id="KW-0645">Protease</keyword>
<dbReference type="GO" id="GO:0008234">
    <property type="term" value="F:cysteine-type peptidase activity"/>
    <property type="evidence" value="ECO:0007669"/>
    <property type="project" value="UniProtKB-KW"/>
</dbReference>
<comment type="similarity">
    <text evidence="1">Belongs to the peptidase C40 family.</text>
</comment>
<proteinExistence type="inferred from homology"/>
<dbReference type="InterPro" id="IPR000064">
    <property type="entry name" value="NLP_P60_dom"/>
</dbReference>
<evidence type="ECO:0000256" key="4">
    <source>
        <dbReference type="ARBA" id="ARBA00022807"/>
    </source>
</evidence>
<dbReference type="EMBL" id="BART01030815">
    <property type="protein sequence ID" value="GAH07581.1"/>
    <property type="molecule type" value="Genomic_DNA"/>
</dbReference>
<dbReference type="GO" id="GO:0006508">
    <property type="term" value="P:proteolysis"/>
    <property type="evidence" value="ECO:0007669"/>
    <property type="project" value="UniProtKB-KW"/>
</dbReference>
<evidence type="ECO:0000259" key="5">
    <source>
        <dbReference type="PROSITE" id="PS51935"/>
    </source>
</evidence>
<reference evidence="6" key="1">
    <citation type="journal article" date="2014" name="Front. Microbiol.">
        <title>High frequency of phylogenetically diverse reductive dehalogenase-homologous genes in deep subseafloor sedimentary metagenomes.</title>
        <authorList>
            <person name="Kawai M."/>
            <person name="Futagami T."/>
            <person name="Toyoda A."/>
            <person name="Takaki Y."/>
            <person name="Nishi S."/>
            <person name="Hori S."/>
            <person name="Arai W."/>
            <person name="Tsubouchi T."/>
            <person name="Morono Y."/>
            <person name="Uchiyama I."/>
            <person name="Ito T."/>
            <person name="Fujiyama A."/>
            <person name="Inagaki F."/>
            <person name="Takami H."/>
        </authorList>
    </citation>
    <scope>NUCLEOTIDE SEQUENCE</scope>
    <source>
        <strain evidence="6">Expedition CK06-06</strain>
    </source>
</reference>
<dbReference type="Gene3D" id="3.90.1720.10">
    <property type="entry name" value="endopeptidase domain like (from Nostoc punctiforme)"/>
    <property type="match status" value="1"/>
</dbReference>
<evidence type="ECO:0000313" key="6">
    <source>
        <dbReference type="EMBL" id="GAH07581.1"/>
    </source>
</evidence>
<dbReference type="InterPro" id="IPR038765">
    <property type="entry name" value="Papain-like_cys_pep_sf"/>
</dbReference>
<name>X1CH07_9ZZZZ</name>
<evidence type="ECO:0000256" key="2">
    <source>
        <dbReference type="ARBA" id="ARBA00022670"/>
    </source>
</evidence>
<dbReference type="Pfam" id="PF00877">
    <property type="entry name" value="NLPC_P60"/>
    <property type="match status" value="1"/>
</dbReference>
<dbReference type="AlphaFoldDB" id="X1CH07"/>
<gene>
    <name evidence="6" type="ORF">S01H4_53680</name>
</gene>
<sequence length="165" mass="18202">MSITPILVDGSGDMILRKLAMKIAFAYLGRWYKWGGDDPSGFDCSGFVIEILQSVGLVGRKEDLTAAGLWERFKHCKVSRPCAGVLVFWTDRKGNIIHIEMAISTVHAIGASGGGSGTITAEDAIRRNAFIKIRPIESRQRIRGYADPFVLVEHTEEVDADEILH</sequence>
<dbReference type="PROSITE" id="PS51935">
    <property type="entry name" value="NLPC_P60"/>
    <property type="match status" value="1"/>
</dbReference>
<keyword evidence="4" id="KW-0788">Thiol protease</keyword>
<protein>
    <recommendedName>
        <fullName evidence="5">NlpC/P60 domain-containing protein</fullName>
    </recommendedName>
</protein>
<feature type="domain" description="NlpC/P60" evidence="5">
    <location>
        <begin position="14"/>
        <end position="137"/>
    </location>
</feature>
<keyword evidence="3" id="KW-0378">Hydrolase</keyword>